<keyword evidence="1" id="KW-0812">Transmembrane</keyword>
<dbReference type="AlphaFoldDB" id="A0A248UKZ4"/>
<organism evidence="4 6">
    <name type="scientific">Ochrobactrum quorumnocens</name>
    <dbReference type="NCBI Taxonomy" id="271865"/>
    <lineage>
        <taxon>Bacteria</taxon>
        <taxon>Pseudomonadati</taxon>
        <taxon>Pseudomonadota</taxon>
        <taxon>Alphaproteobacteria</taxon>
        <taxon>Hyphomicrobiales</taxon>
        <taxon>Brucellaceae</taxon>
        <taxon>Brucella/Ochrobactrum group</taxon>
        <taxon>Ochrobactrum</taxon>
    </lineage>
</organism>
<evidence type="ECO:0000313" key="5">
    <source>
        <dbReference type="EMBL" id="KAA9353325.1"/>
    </source>
</evidence>
<keyword evidence="1" id="KW-1133">Transmembrane helix</keyword>
<name>A0A248UKZ4_9HYPH</name>
<dbReference type="InterPro" id="IPR008565">
    <property type="entry name" value="TtsA-like_GH18_dom"/>
</dbReference>
<dbReference type="Proteomes" id="UP000215256">
    <property type="component" value="Chromosome 1"/>
</dbReference>
<keyword evidence="7" id="KW-1185">Reference proteome</keyword>
<dbReference type="SUPFAM" id="SSF53955">
    <property type="entry name" value="Lysozyme-like"/>
    <property type="match status" value="1"/>
</dbReference>
<dbReference type="InterPro" id="IPR023346">
    <property type="entry name" value="Lysozyme-like_dom_sf"/>
</dbReference>
<dbReference type="EMBL" id="VYXQ01000038">
    <property type="protein sequence ID" value="KAA9353325.1"/>
    <property type="molecule type" value="Genomic_DNA"/>
</dbReference>
<gene>
    <name evidence="4" type="ORF">CES85_0919</name>
    <name evidence="5" type="ORF">F3W84_22965</name>
</gene>
<evidence type="ECO:0000313" key="7">
    <source>
        <dbReference type="Proteomes" id="UP000327108"/>
    </source>
</evidence>
<dbReference type="Pfam" id="PF05838">
    <property type="entry name" value="Glyco_hydro_108"/>
    <property type="match status" value="1"/>
</dbReference>
<evidence type="ECO:0000313" key="6">
    <source>
        <dbReference type="Proteomes" id="UP000215256"/>
    </source>
</evidence>
<dbReference type="EMBL" id="CP022604">
    <property type="protein sequence ID" value="ASV87527.1"/>
    <property type="molecule type" value="Genomic_DNA"/>
</dbReference>
<dbReference type="InterPro" id="IPR018537">
    <property type="entry name" value="Peptidoglycan-bd_3"/>
</dbReference>
<proteinExistence type="predicted"/>
<feature type="domain" description="TtsA-like Glycoside hydrolase family 108" evidence="2">
    <location>
        <begin position="11"/>
        <end position="93"/>
    </location>
</feature>
<evidence type="ECO:0000259" key="2">
    <source>
        <dbReference type="Pfam" id="PF05838"/>
    </source>
</evidence>
<dbReference type="Proteomes" id="UP000327108">
    <property type="component" value="Unassembled WGS sequence"/>
</dbReference>
<dbReference type="Gene3D" id="1.20.141.10">
    <property type="entry name" value="Chitosanase, subunit A, domain 1"/>
    <property type="match status" value="1"/>
</dbReference>
<dbReference type="KEGG" id="och:CES85_0919"/>
<evidence type="ECO:0000256" key="1">
    <source>
        <dbReference type="SAM" id="Phobius"/>
    </source>
</evidence>
<dbReference type="CDD" id="cd13926">
    <property type="entry name" value="N-acetylmuramidase_GH108"/>
    <property type="match status" value="1"/>
</dbReference>
<evidence type="ECO:0000313" key="4">
    <source>
        <dbReference type="EMBL" id="ASV87527.1"/>
    </source>
</evidence>
<evidence type="ECO:0000259" key="3">
    <source>
        <dbReference type="Pfam" id="PF09374"/>
    </source>
</evidence>
<feature type="domain" description="Peptidoglycan binding" evidence="3">
    <location>
        <begin position="97"/>
        <end position="158"/>
    </location>
</feature>
<dbReference type="Pfam" id="PF09374">
    <property type="entry name" value="PG_binding_3"/>
    <property type="match status" value="1"/>
</dbReference>
<protein>
    <submittedName>
        <fullName evidence="5">Acetylmuramidase</fullName>
    </submittedName>
    <submittedName>
        <fullName evidence="4">Putative Peptidoglycan domain protein</fullName>
    </submittedName>
</protein>
<dbReference type="OrthoDB" id="9815229at2"/>
<feature type="transmembrane region" description="Helical" evidence="1">
    <location>
        <begin position="227"/>
        <end position="245"/>
    </location>
</feature>
<keyword evidence="1" id="KW-0472">Membrane</keyword>
<reference evidence="4 6" key="1">
    <citation type="submission" date="2017-07" db="EMBL/GenBank/DDBJ databases">
        <title>Phylogenetic study on the rhizospheric bacterium Ochrobactrum sp. A44.</title>
        <authorList>
            <person name="Krzyzanowska D.M."/>
            <person name="Ossowicki A."/>
            <person name="Rajewska M."/>
            <person name="Maciag T."/>
            <person name="Kaczynski Z."/>
            <person name="Czerwicka M."/>
            <person name="Jafra S."/>
        </authorList>
    </citation>
    <scope>NUCLEOTIDE SEQUENCE [LARGE SCALE GENOMIC DNA]</scope>
    <source>
        <strain evidence="4 6">A44</strain>
    </source>
</reference>
<dbReference type="RefSeq" id="WP_095446481.1">
    <property type="nucleotide sequence ID" value="NZ_CP022604.1"/>
</dbReference>
<accession>A0A248UKZ4</accession>
<reference evidence="5 7" key="2">
    <citation type="submission" date="2019-09" db="EMBL/GenBank/DDBJ databases">
        <title>Biological control of the noxious weed angled onion (Allium triquetrum) thwarted by endophytic bacteria in Victoria, Australia.</title>
        <authorList>
            <person name="Tehranchian P."/>
            <person name="Adair R.J."/>
            <person name="Van T.H."/>
            <person name="Morrison P.D."/>
            <person name="Williams H."/>
            <person name="Lawrie A.C."/>
        </authorList>
    </citation>
    <scope>NUCLEOTIDE SEQUENCE [LARGE SCALE GENOMIC DNA]</scope>
    <source>
        <strain evidence="5 7">RPTAtOch1</strain>
    </source>
</reference>
<sequence length="252" mass="26593">MKPNFKKIIPYIFSEEGGYVDNPHDPGGATNMGITIATLSAWRGHPISTSDVMDLTQAEATKIYQQQFWNKIDGDDLPSGIDYAVFDFAVNSGPGRAAKMLQGIVNLPEDGVIGVKTLAALSDHSPEAIINALCDARATWLKGLSTASTFGTGWLARVERVRSRALALAATPSVTEPAEPKAASLPKARQCDTAVKTVLKHPEALGALGSAASGLAAVASGNGPVQYALAIVMLACTAVGLWYFIKRVRSEP</sequence>